<feature type="region of interest" description="Disordered" evidence="1">
    <location>
        <begin position="29"/>
        <end position="60"/>
    </location>
</feature>
<accession>A0A8H4XMY2</accession>
<dbReference type="InterPro" id="IPR054293">
    <property type="entry name" value="DUF7029"/>
</dbReference>
<evidence type="ECO:0000313" key="5">
    <source>
        <dbReference type="Proteomes" id="UP000635477"/>
    </source>
</evidence>
<organism evidence="4 5">
    <name type="scientific">Fusarium zealandicum</name>
    <dbReference type="NCBI Taxonomy" id="1053134"/>
    <lineage>
        <taxon>Eukaryota</taxon>
        <taxon>Fungi</taxon>
        <taxon>Dikarya</taxon>
        <taxon>Ascomycota</taxon>
        <taxon>Pezizomycotina</taxon>
        <taxon>Sordariomycetes</taxon>
        <taxon>Hypocreomycetidae</taxon>
        <taxon>Hypocreales</taxon>
        <taxon>Nectriaceae</taxon>
        <taxon>Fusarium</taxon>
        <taxon>Fusarium staphyleae species complex</taxon>
    </lineage>
</organism>
<name>A0A8H4XMY2_9HYPO</name>
<evidence type="ECO:0000256" key="2">
    <source>
        <dbReference type="SAM" id="SignalP"/>
    </source>
</evidence>
<dbReference type="AlphaFoldDB" id="A0A8H4XMY2"/>
<feature type="compositionally biased region" description="Low complexity" evidence="1">
    <location>
        <begin position="38"/>
        <end position="53"/>
    </location>
</feature>
<dbReference type="Pfam" id="PF22974">
    <property type="entry name" value="DUF7029"/>
    <property type="match status" value="1"/>
</dbReference>
<feature type="chain" id="PRO_5034485096" description="Apple domain-containing protein" evidence="2">
    <location>
        <begin position="24"/>
        <end position="687"/>
    </location>
</feature>
<dbReference type="InterPro" id="IPR055647">
    <property type="entry name" value="DUF7223"/>
</dbReference>
<dbReference type="Pfam" id="PF00024">
    <property type="entry name" value="PAN_1"/>
    <property type="match status" value="1"/>
</dbReference>
<gene>
    <name evidence="4" type="ORF">FZEAL_3448</name>
</gene>
<proteinExistence type="predicted"/>
<evidence type="ECO:0000259" key="3">
    <source>
        <dbReference type="PROSITE" id="PS50948"/>
    </source>
</evidence>
<reference evidence="4" key="1">
    <citation type="journal article" date="2020" name="BMC Genomics">
        <title>Correction to: Identification and distribution of gene clusters required for synthesis of sphingolipid metabolism inhibitors in diverse species of the filamentous fungus Fusarium.</title>
        <authorList>
            <person name="Kim H.S."/>
            <person name="Lohmar J.M."/>
            <person name="Busman M."/>
            <person name="Brown D.W."/>
            <person name="Naumann T.A."/>
            <person name="Divon H.H."/>
            <person name="Lysoe E."/>
            <person name="Uhlig S."/>
            <person name="Proctor R.H."/>
        </authorList>
    </citation>
    <scope>NUCLEOTIDE SEQUENCE</scope>
    <source>
        <strain evidence="4">NRRL 22465</strain>
    </source>
</reference>
<dbReference type="InterPro" id="IPR003609">
    <property type="entry name" value="Pan_app"/>
</dbReference>
<comment type="caution">
    <text evidence="4">The sequence shown here is derived from an EMBL/GenBank/DDBJ whole genome shotgun (WGS) entry which is preliminary data.</text>
</comment>
<reference evidence="4" key="2">
    <citation type="submission" date="2020-05" db="EMBL/GenBank/DDBJ databases">
        <authorList>
            <person name="Kim H.-S."/>
            <person name="Proctor R.H."/>
            <person name="Brown D.W."/>
        </authorList>
    </citation>
    <scope>NUCLEOTIDE SEQUENCE</scope>
    <source>
        <strain evidence="4">NRRL 22465</strain>
    </source>
</reference>
<keyword evidence="5" id="KW-1185">Reference proteome</keyword>
<evidence type="ECO:0000256" key="1">
    <source>
        <dbReference type="SAM" id="MobiDB-lite"/>
    </source>
</evidence>
<feature type="domain" description="Apple" evidence="3">
    <location>
        <begin position="628"/>
        <end position="687"/>
    </location>
</feature>
<feature type="signal peptide" evidence="2">
    <location>
        <begin position="1"/>
        <end position="23"/>
    </location>
</feature>
<dbReference type="EMBL" id="JABEYC010000220">
    <property type="protein sequence ID" value="KAF4980569.1"/>
    <property type="molecule type" value="Genomic_DNA"/>
</dbReference>
<dbReference type="PROSITE" id="PS50948">
    <property type="entry name" value="PAN"/>
    <property type="match status" value="1"/>
</dbReference>
<dbReference type="Pfam" id="PF23865">
    <property type="entry name" value="DUF7223"/>
    <property type="match status" value="1"/>
</dbReference>
<feature type="non-terminal residue" evidence="4">
    <location>
        <position position="1"/>
    </location>
</feature>
<evidence type="ECO:0000313" key="4">
    <source>
        <dbReference type="EMBL" id="KAF4980569.1"/>
    </source>
</evidence>
<protein>
    <recommendedName>
        <fullName evidence="3">Apple domain-containing protein</fullName>
    </recommendedName>
</protein>
<sequence length="687" mass="73224">MFLTRDITPLFIASLVLCSFSSATSNPALHPVGRRQDSSSSADTTSSNDTSTSLEPVIPPAVNPDEFSILDLDTKVTLAWAGSTTGSGSRRRLKRDDGIFSQANFTFAYPAIPLDQSTYVSGISCTRGSLTATLSNAAYTFAKSQWQGTGRIIFVTSVDGCGMDNANDLFLSTSITFSDTKKTFTAKGSSVGYKDVAKHFNLKWGEIGTLNLKRALDKRDMFEPHPLHRRASTSFTVEWSAYLSDLMGPADDAPWDNAALLFKWGKDGGEADDSYAKGEVADPNGHHKRWNESALAERALDYGLALYCVECGFAGSATIRGEIDASVKILPPFVEVDTVQAGFDATFKAGLNLGMQAFVKYEKEWEKELERIPLGGFSIPLLVDIGPFVSLSVQAKAGIEATGSLLIGAAVEWDNIDVTLDLLDGQNSHANGLIPTFSHTAQASGELKVEASLGLPVKLGIGIDILSGAWQADGSIVDTPSVVLEGAFVLSAEVIDEGTIEQDINGGCYGIAWDIHFENTLQAVIEVDGLDPLELDLIEPQESDPIAEGCIGYVDDGTSDDDGDSDGTGTGIGTGMLGNGMKSNAQGLSGSINKQQKVSITTTTKKPSATCTPSQVILNPKVSSRLTCKKFLAQASMSSKFKLGKPTTLSHTAACASRCLKNKQCVSFAYTKSKSCQLFNKAFKDLG</sequence>
<dbReference type="OrthoDB" id="160645at2759"/>
<keyword evidence="2" id="KW-0732">Signal</keyword>
<dbReference type="Proteomes" id="UP000635477">
    <property type="component" value="Unassembled WGS sequence"/>
</dbReference>